<dbReference type="GO" id="GO:0006355">
    <property type="term" value="P:regulation of DNA-templated transcription"/>
    <property type="evidence" value="ECO:0007669"/>
    <property type="project" value="InterPro"/>
</dbReference>
<dbReference type="Gene3D" id="1.10.10.10">
    <property type="entry name" value="Winged helix-like DNA-binding domain superfamily/Winged helix DNA-binding domain"/>
    <property type="match status" value="1"/>
</dbReference>
<accession>A0A940MYT7</accession>
<keyword evidence="3" id="KW-1185">Reference proteome</keyword>
<sequence>MSDDAAWEALIADIYLSATDLAARARVPAALARAVGGVSAALWMVDPRTGHPVSELLTNLPQEGATLYHQYYHRLDPWLAQSGRMTWNAVMHGAELIPDAELARSEYYNDFGCRIGTFHVIGSRMTLRADPAAAFGALSVLRPKEQDAFSAGQAARLQRLLPHLQRAWQVAIQLAAPGGPAASLNWDLGVAAMMEGIRTAAVVTDGHGRVRLANSAAERLDGAGGLILRGAPPDRVLRLEREADTHRLLVAIADAARGGPGLECLFSLGVAGPCRITVSPLLRKVAGGVGWTLVLITPEALTADETTLQRAQRLFGFTRTEAEVALALAAGQSPAEIAEARGVRISTIRSQLVSAQDKAEAGDLRALAIRLTLLRG</sequence>
<dbReference type="InterPro" id="IPR016032">
    <property type="entry name" value="Sig_transdc_resp-reg_C-effctor"/>
</dbReference>
<gene>
    <name evidence="2" type="ORF">J5Y10_12310</name>
</gene>
<dbReference type="SMART" id="SM00421">
    <property type="entry name" value="HTH_LUXR"/>
    <property type="match status" value="1"/>
</dbReference>
<feature type="domain" description="HTH luxR-type" evidence="1">
    <location>
        <begin position="314"/>
        <end position="371"/>
    </location>
</feature>
<dbReference type="SUPFAM" id="SSF46894">
    <property type="entry name" value="C-terminal effector domain of the bipartite response regulators"/>
    <property type="match status" value="1"/>
</dbReference>
<dbReference type="EMBL" id="JAGIZA010000006">
    <property type="protein sequence ID" value="MBP0493560.1"/>
    <property type="molecule type" value="Genomic_DNA"/>
</dbReference>
<evidence type="ECO:0000313" key="3">
    <source>
        <dbReference type="Proteomes" id="UP000677537"/>
    </source>
</evidence>
<comment type="caution">
    <text evidence="2">The sequence shown here is derived from an EMBL/GenBank/DDBJ whole genome shotgun (WGS) entry which is preliminary data.</text>
</comment>
<dbReference type="InterPro" id="IPR036388">
    <property type="entry name" value="WH-like_DNA-bd_sf"/>
</dbReference>
<name>A0A940MYT7_9PROT</name>
<dbReference type="RefSeq" id="WP_209373928.1">
    <property type="nucleotide sequence ID" value="NZ_JAGIZA010000006.1"/>
</dbReference>
<proteinExistence type="predicted"/>
<protein>
    <recommendedName>
        <fullName evidence="1">HTH luxR-type domain-containing protein</fullName>
    </recommendedName>
</protein>
<evidence type="ECO:0000259" key="1">
    <source>
        <dbReference type="SMART" id="SM00421"/>
    </source>
</evidence>
<reference evidence="2" key="1">
    <citation type="submission" date="2021-03" db="EMBL/GenBank/DDBJ databases">
        <authorList>
            <person name="So Y."/>
        </authorList>
    </citation>
    <scope>NUCLEOTIDE SEQUENCE</scope>
    <source>
        <strain evidence="2">SG15</strain>
    </source>
</reference>
<dbReference type="Proteomes" id="UP000677537">
    <property type="component" value="Unassembled WGS sequence"/>
</dbReference>
<dbReference type="AlphaFoldDB" id="A0A940MYT7"/>
<evidence type="ECO:0000313" key="2">
    <source>
        <dbReference type="EMBL" id="MBP0493560.1"/>
    </source>
</evidence>
<organism evidence="2 3">
    <name type="scientific">Roseomonas indoligenes</name>
    <dbReference type="NCBI Taxonomy" id="2820811"/>
    <lineage>
        <taxon>Bacteria</taxon>
        <taxon>Pseudomonadati</taxon>
        <taxon>Pseudomonadota</taxon>
        <taxon>Alphaproteobacteria</taxon>
        <taxon>Acetobacterales</taxon>
        <taxon>Roseomonadaceae</taxon>
        <taxon>Roseomonas</taxon>
    </lineage>
</organism>
<dbReference type="GO" id="GO:0003677">
    <property type="term" value="F:DNA binding"/>
    <property type="evidence" value="ECO:0007669"/>
    <property type="project" value="InterPro"/>
</dbReference>
<dbReference type="InterPro" id="IPR000792">
    <property type="entry name" value="Tscrpt_reg_LuxR_C"/>
</dbReference>